<dbReference type="Proteomes" id="UP000091820">
    <property type="component" value="Unassembled WGS sequence"/>
</dbReference>
<keyword evidence="2" id="KW-1185">Reference proteome</keyword>
<reference evidence="1" key="2">
    <citation type="submission" date="2020-05" db="UniProtKB">
        <authorList>
            <consortium name="EnsemblMetazoa"/>
        </authorList>
    </citation>
    <scope>IDENTIFICATION</scope>
    <source>
        <strain evidence="1">IAEA</strain>
    </source>
</reference>
<dbReference type="AlphaFoldDB" id="A0A1A9W1B2"/>
<evidence type="ECO:0000313" key="2">
    <source>
        <dbReference type="Proteomes" id="UP000091820"/>
    </source>
</evidence>
<name>A0A1A9W1B2_9MUSC</name>
<accession>A0A1A9W1B2</accession>
<evidence type="ECO:0000313" key="1">
    <source>
        <dbReference type="EnsemblMetazoa" id="GBRI002681-PA"/>
    </source>
</evidence>
<proteinExistence type="predicted"/>
<protein>
    <submittedName>
        <fullName evidence="1">Uncharacterized protein</fullName>
    </submittedName>
</protein>
<sequence length="67" mass="7806">MWTTGVQVLNQRFSKYKSTISSSLALSHSPHTNFFYSTGTAVIDDLKHITSLREENRKRKKFLPQYN</sequence>
<dbReference type="EnsemblMetazoa" id="GBRI002681-RA">
    <property type="protein sequence ID" value="GBRI002681-PA"/>
    <property type="gene ID" value="GBRI002681"/>
</dbReference>
<organism evidence="1 2">
    <name type="scientific">Glossina brevipalpis</name>
    <dbReference type="NCBI Taxonomy" id="37001"/>
    <lineage>
        <taxon>Eukaryota</taxon>
        <taxon>Metazoa</taxon>
        <taxon>Ecdysozoa</taxon>
        <taxon>Arthropoda</taxon>
        <taxon>Hexapoda</taxon>
        <taxon>Insecta</taxon>
        <taxon>Pterygota</taxon>
        <taxon>Neoptera</taxon>
        <taxon>Endopterygota</taxon>
        <taxon>Diptera</taxon>
        <taxon>Brachycera</taxon>
        <taxon>Muscomorpha</taxon>
        <taxon>Hippoboscoidea</taxon>
        <taxon>Glossinidae</taxon>
        <taxon>Glossina</taxon>
    </lineage>
</organism>
<reference evidence="2" key="1">
    <citation type="submission" date="2014-03" db="EMBL/GenBank/DDBJ databases">
        <authorList>
            <person name="Aksoy S."/>
            <person name="Warren W."/>
            <person name="Wilson R.K."/>
        </authorList>
    </citation>
    <scope>NUCLEOTIDE SEQUENCE [LARGE SCALE GENOMIC DNA]</scope>
    <source>
        <strain evidence="2">IAEA</strain>
    </source>
</reference>
<dbReference type="VEuPathDB" id="VectorBase:GBRI002681"/>